<dbReference type="InterPro" id="IPR024087">
    <property type="entry name" value="Creatininase-like_sf"/>
</dbReference>
<evidence type="ECO:0000256" key="3">
    <source>
        <dbReference type="ARBA" id="ARBA00022801"/>
    </source>
</evidence>
<dbReference type="Gene3D" id="3.40.50.10310">
    <property type="entry name" value="Creatininase"/>
    <property type="match status" value="1"/>
</dbReference>
<keyword evidence="2" id="KW-0479">Metal-binding</keyword>
<dbReference type="GO" id="GO:0016811">
    <property type="term" value="F:hydrolase activity, acting on carbon-nitrogen (but not peptide) bonds, in linear amides"/>
    <property type="evidence" value="ECO:0007669"/>
    <property type="project" value="TreeGrafter"/>
</dbReference>
<name>A0A3B0C355_9FLAO</name>
<dbReference type="EMBL" id="RBCJ01000004">
    <property type="protein sequence ID" value="RKN78759.1"/>
    <property type="molecule type" value="Genomic_DNA"/>
</dbReference>
<evidence type="ECO:0000256" key="5">
    <source>
        <dbReference type="ARBA" id="ARBA00024029"/>
    </source>
</evidence>
<evidence type="ECO:0000256" key="4">
    <source>
        <dbReference type="ARBA" id="ARBA00022833"/>
    </source>
</evidence>
<dbReference type="PANTHER" id="PTHR35005">
    <property type="entry name" value="3-DEHYDRO-SCYLLO-INOSOSE HYDROLASE"/>
    <property type="match status" value="1"/>
</dbReference>
<protein>
    <submittedName>
        <fullName evidence="6">Creatininase family protein</fullName>
    </submittedName>
</protein>
<accession>A0A3B0C355</accession>
<dbReference type="GO" id="GO:0046872">
    <property type="term" value="F:metal ion binding"/>
    <property type="evidence" value="ECO:0007669"/>
    <property type="project" value="UniProtKB-KW"/>
</dbReference>
<dbReference type="Pfam" id="PF02633">
    <property type="entry name" value="Creatininase"/>
    <property type="match status" value="1"/>
</dbReference>
<dbReference type="PANTHER" id="PTHR35005:SF1">
    <property type="entry name" value="2-AMINO-5-FORMYLAMINO-6-RIBOSYLAMINOPYRIMIDIN-4(3H)-ONE 5'-MONOPHOSPHATE DEFORMYLASE"/>
    <property type="match status" value="1"/>
</dbReference>
<dbReference type="GO" id="GO:0009231">
    <property type="term" value="P:riboflavin biosynthetic process"/>
    <property type="evidence" value="ECO:0007669"/>
    <property type="project" value="TreeGrafter"/>
</dbReference>
<evidence type="ECO:0000256" key="1">
    <source>
        <dbReference type="ARBA" id="ARBA00001947"/>
    </source>
</evidence>
<evidence type="ECO:0000313" key="7">
    <source>
        <dbReference type="Proteomes" id="UP000276603"/>
    </source>
</evidence>
<organism evidence="6 7">
    <name type="scientific">Ulvibacterium marinum</name>
    <dbReference type="NCBI Taxonomy" id="2419782"/>
    <lineage>
        <taxon>Bacteria</taxon>
        <taxon>Pseudomonadati</taxon>
        <taxon>Bacteroidota</taxon>
        <taxon>Flavobacteriia</taxon>
        <taxon>Flavobacteriales</taxon>
        <taxon>Flavobacteriaceae</taxon>
        <taxon>Ulvibacterium</taxon>
    </lineage>
</organism>
<sequence length="253" mass="28077">MIWDELTTLDFEGIDRKIPVLFVMSATEQHGPHLPLATDRLIGEHFAYSLQKKIPNDIIVLPTMSIGCSDHHMDFMGSLTLSHETFISHVEDIVRSVIHHGFTNIILLNSHGGNQAVGQVLVEKLGNTYPGVQIVMATWWKLGGSELGMLNEGGAMSTGHAGEFETSLMLLIAPHLVRTDKYEKGKHSKTHPWAEGDMLHPPKIALYRSIMEMTSNGVFGDPTHASKTKGLEITELVLENLQRIVLDLIKDTK</sequence>
<proteinExistence type="inferred from homology"/>
<comment type="caution">
    <text evidence="6">The sequence shown here is derived from an EMBL/GenBank/DDBJ whole genome shotgun (WGS) entry which is preliminary data.</text>
</comment>
<keyword evidence="3" id="KW-0378">Hydrolase</keyword>
<dbReference type="OrthoDB" id="9801445at2"/>
<evidence type="ECO:0000313" key="6">
    <source>
        <dbReference type="EMBL" id="RKN78759.1"/>
    </source>
</evidence>
<keyword evidence="4" id="KW-0862">Zinc</keyword>
<gene>
    <name evidence="6" type="ORF">D7Z94_21435</name>
</gene>
<dbReference type="InterPro" id="IPR003785">
    <property type="entry name" value="Creatininase/forma_Hydrolase"/>
</dbReference>
<comment type="cofactor">
    <cofactor evidence="1">
        <name>Zn(2+)</name>
        <dbReference type="ChEBI" id="CHEBI:29105"/>
    </cofactor>
</comment>
<dbReference type="AlphaFoldDB" id="A0A3B0C355"/>
<evidence type="ECO:0000256" key="2">
    <source>
        <dbReference type="ARBA" id="ARBA00022723"/>
    </source>
</evidence>
<reference evidence="6 7" key="1">
    <citation type="submission" date="2018-10" db="EMBL/GenBank/DDBJ databases">
        <title>Ulvibacterium marinum gen. nov., sp. nov., a novel marine bacterium of the family Flavobacteriaceae, isolated from a culture of the green alga Ulva prolifera.</title>
        <authorList>
            <person name="Zhang Z."/>
        </authorList>
    </citation>
    <scope>NUCLEOTIDE SEQUENCE [LARGE SCALE GENOMIC DNA]</scope>
    <source>
        <strain evidence="6 7">CCMM003</strain>
    </source>
</reference>
<dbReference type="SUPFAM" id="SSF102215">
    <property type="entry name" value="Creatininase"/>
    <property type="match status" value="1"/>
</dbReference>
<keyword evidence="7" id="KW-1185">Reference proteome</keyword>
<comment type="similarity">
    <text evidence="5">Belongs to the creatininase superfamily.</text>
</comment>
<dbReference type="RefSeq" id="WP_120713668.1">
    <property type="nucleotide sequence ID" value="NZ_RBCJ01000004.1"/>
</dbReference>
<dbReference type="Proteomes" id="UP000276603">
    <property type="component" value="Unassembled WGS sequence"/>
</dbReference>